<dbReference type="EMBL" id="GG687029">
    <property type="protein sequence ID" value="EEQ97588.1"/>
    <property type="molecule type" value="Genomic_DNA"/>
</dbReference>
<organism evidence="2">
    <name type="scientific">Perkinsus marinus (strain ATCC 50983 / TXsc)</name>
    <dbReference type="NCBI Taxonomy" id="423536"/>
    <lineage>
        <taxon>Eukaryota</taxon>
        <taxon>Sar</taxon>
        <taxon>Alveolata</taxon>
        <taxon>Perkinsozoa</taxon>
        <taxon>Perkinsea</taxon>
        <taxon>Perkinsida</taxon>
        <taxon>Perkinsidae</taxon>
        <taxon>Perkinsus</taxon>
    </lineage>
</organism>
<name>C5M099_PERM5</name>
<accession>C5M099</accession>
<dbReference type="OrthoDB" id="27819at2759"/>
<protein>
    <submittedName>
        <fullName evidence="1">Uncharacterized protein</fullName>
    </submittedName>
</protein>
<keyword evidence="2" id="KW-1185">Reference proteome</keyword>
<dbReference type="Proteomes" id="UP000007800">
    <property type="component" value="Unassembled WGS sequence"/>
</dbReference>
<evidence type="ECO:0000313" key="2">
    <source>
        <dbReference type="Proteomes" id="UP000007800"/>
    </source>
</evidence>
<dbReference type="InParanoid" id="C5M099"/>
<proteinExistence type="predicted"/>
<gene>
    <name evidence="1" type="ORF">Pmar_PMAR028395</name>
</gene>
<dbReference type="AlphaFoldDB" id="C5M099"/>
<reference evidence="1 2" key="1">
    <citation type="submission" date="2008-07" db="EMBL/GenBank/DDBJ databases">
        <authorList>
            <person name="El-Sayed N."/>
            <person name="Caler E."/>
            <person name="Inman J."/>
            <person name="Amedeo P."/>
            <person name="Hass B."/>
            <person name="Wortman J."/>
        </authorList>
    </citation>
    <scope>NUCLEOTIDE SEQUENCE [LARGE SCALE GENOMIC DNA]</scope>
    <source>
        <strain evidence="2">ATCC 50983 / TXsc</strain>
    </source>
</reference>
<evidence type="ECO:0000313" key="1">
    <source>
        <dbReference type="EMBL" id="EEQ97588.1"/>
    </source>
</evidence>
<sequence length="94" mass="10145">MCDDANELSADGCDYPTCEPSAVTSSGTRFGYVCNGGTKTSRDYCTVSYIAVACYGLCRGYNLVSDSGSLVVLRQQSGKLTVRILDLLRARTRQ</sequence>
<dbReference type="GeneID" id="9036785"/>
<dbReference type="RefSeq" id="XP_002764871.1">
    <property type="nucleotide sequence ID" value="XM_002764825.1"/>
</dbReference>